<dbReference type="Proteomes" id="UP001634394">
    <property type="component" value="Unassembled WGS sequence"/>
</dbReference>
<dbReference type="AlphaFoldDB" id="A0ABD3V9H9"/>
<comment type="caution">
    <text evidence="2">The sequence shown here is derived from an EMBL/GenBank/DDBJ whole genome shotgun (WGS) entry which is preliminary data.</text>
</comment>
<accession>A0ABD3V9H9</accession>
<feature type="domain" description="Bacteriophage T5 Orf172 DNA-binding" evidence="1">
    <location>
        <begin position="18"/>
        <end position="109"/>
    </location>
</feature>
<evidence type="ECO:0000259" key="1">
    <source>
        <dbReference type="Pfam" id="PF10544"/>
    </source>
</evidence>
<keyword evidence="3" id="KW-1185">Reference proteome</keyword>
<protein>
    <recommendedName>
        <fullName evidence="1">Bacteriophage T5 Orf172 DNA-binding domain-containing protein</fullName>
    </recommendedName>
</protein>
<sequence length="142" mass="16601">MSYNQMTGAGAGKHHGPGFVYVMEDSKHKQVKIGYSRAPKVRVQQIQRDRPDTKLVGITKANEMNRAETAAQHAVEKHHGMKKIARNATDWYRLPRGVTSKDVQKTKRRAVYSHNRKIRNRQQQYNKDYLSIFKRLVDKKRR</sequence>
<evidence type="ECO:0000313" key="3">
    <source>
        <dbReference type="Proteomes" id="UP001634394"/>
    </source>
</evidence>
<proteinExistence type="predicted"/>
<name>A0ABD3V9H9_SINWO</name>
<reference evidence="2 3" key="1">
    <citation type="submission" date="2024-11" db="EMBL/GenBank/DDBJ databases">
        <title>Chromosome-level genome assembly of the freshwater bivalve Anodonta woodiana.</title>
        <authorList>
            <person name="Chen X."/>
        </authorList>
    </citation>
    <scope>NUCLEOTIDE SEQUENCE [LARGE SCALE GENOMIC DNA]</scope>
    <source>
        <strain evidence="2">MN2024</strain>
        <tissue evidence="2">Gills</tissue>
    </source>
</reference>
<dbReference type="Pfam" id="PF10544">
    <property type="entry name" value="T5orf172"/>
    <property type="match status" value="1"/>
</dbReference>
<dbReference type="EMBL" id="JBJQND010000013">
    <property type="protein sequence ID" value="KAL3857200.1"/>
    <property type="molecule type" value="Genomic_DNA"/>
</dbReference>
<evidence type="ECO:0000313" key="2">
    <source>
        <dbReference type="EMBL" id="KAL3857200.1"/>
    </source>
</evidence>
<dbReference type="InterPro" id="IPR018306">
    <property type="entry name" value="Phage_T5_Orf172_DNA-bd"/>
</dbReference>
<organism evidence="2 3">
    <name type="scientific">Sinanodonta woodiana</name>
    <name type="common">Chinese pond mussel</name>
    <name type="synonym">Anodonta woodiana</name>
    <dbReference type="NCBI Taxonomy" id="1069815"/>
    <lineage>
        <taxon>Eukaryota</taxon>
        <taxon>Metazoa</taxon>
        <taxon>Spiralia</taxon>
        <taxon>Lophotrochozoa</taxon>
        <taxon>Mollusca</taxon>
        <taxon>Bivalvia</taxon>
        <taxon>Autobranchia</taxon>
        <taxon>Heteroconchia</taxon>
        <taxon>Palaeoheterodonta</taxon>
        <taxon>Unionida</taxon>
        <taxon>Unionoidea</taxon>
        <taxon>Unionidae</taxon>
        <taxon>Unioninae</taxon>
        <taxon>Sinanodonta</taxon>
    </lineage>
</organism>
<gene>
    <name evidence="2" type="ORF">ACJMK2_011892</name>
</gene>